<dbReference type="OrthoDB" id="5588846at2759"/>
<dbReference type="AlphaFoldDB" id="A0A433D781"/>
<dbReference type="SUPFAM" id="SSF82109">
    <property type="entry name" value="MIR domain"/>
    <property type="match status" value="1"/>
</dbReference>
<proteinExistence type="predicted"/>
<accession>A0A433D781</accession>
<gene>
    <name evidence="5" type="ORF">BC936DRAFT_146585</name>
</gene>
<evidence type="ECO:0000256" key="3">
    <source>
        <dbReference type="SAM" id="MobiDB-lite"/>
    </source>
</evidence>
<keyword evidence="2" id="KW-0677">Repeat</keyword>
<evidence type="ECO:0000313" key="5">
    <source>
        <dbReference type="EMBL" id="RUP46732.1"/>
    </source>
</evidence>
<sequence length="341" mass="38441">MPSNSWNPWRPSQKRLYDEEKDSTSAERVPLGPHKISLHISTARHPRPRHTKHKQSTIVNSFHRDAFSTRLPAYYEALPGADGVIRFGHKIALKQVRSGRFLHADKEHTVKENGELAVPTQPSRLPPIQASIHTWKPREVDYWIVLPQLGQTQQMGKPIRLNRTIRLQHITTRAHLHTHSTNSASSTGLGGLPEYEISLLPDIRSDSNDVWIVEVFNFSRKPTASGGDADVEDISPALNHDTLESADFWHVDNVVAFRHKVTGHRLAGRATQPLDKEAGLAKVVAAKRCEIESAWRVVVPKEDEDVIQMSASMEEVNTLDRFTVEQVGEMESSLINVEMIK</sequence>
<name>A0A433D781_9FUNG</name>
<dbReference type="Proteomes" id="UP000268093">
    <property type="component" value="Unassembled WGS sequence"/>
</dbReference>
<organism evidence="5 6">
    <name type="scientific">Jimgerdemannia flammicorona</name>
    <dbReference type="NCBI Taxonomy" id="994334"/>
    <lineage>
        <taxon>Eukaryota</taxon>
        <taxon>Fungi</taxon>
        <taxon>Fungi incertae sedis</taxon>
        <taxon>Mucoromycota</taxon>
        <taxon>Mucoromycotina</taxon>
        <taxon>Endogonomycetes</taxon>
        <taxon>Endogonales</taxon>
        <taxon>Endogonaceae</taxon>
        <taxon>Jimgerdemannia</taxon>
    </lineage>
</organism>
<dbReference type="SMART" id="SM00472">
    <property type="entry name" value="MIR"/>
    <property type="match status" value="1"/>
</dbReference>
<dbReference type="InterPro" id="IPR036300">
    <property type="entry name" value="MIR_dom_sf"/>
</dbReference>
<dbReference type="Gene3D" id="2.80.10.50">
    <property type="match status" value="1"/>
</dbReference>
<protein>
    <recommendedName>
        <fullName evidence="4">MIR domain-containing protein</fullName>
    </recommendedName>
</protein>
<dbReference type="Pfam" id="PF02815">
    <property type="entry name" value="MIR"/>
    <property type="match status" value="1"/>
</dbReference>
<dbReference type="PANTHER" id="PTHR46809:SF2">
    <property type="entry name" value="GH21273P"/>
    <property type="match status" value="1"/>
</dbReference>
<dbReference type="PANTHER" id="PTHR46809">
    <property type="entry name" value="STROMAL CELL-DERIVED FACTOR 2-LIKE PROTEIN"/>
    <property type="match status" value="1"/>
</dbReference>
<feature type="compositionally biased region" description="Basic and acidic residues" evidence="3">
    <location>
        <begin position="15"/>
        <end position="25"/>
    </location>
</feature>
<comment type="caution">
    <text evidence="5">The sequence shown here is derived from an EMBL/GenBank/DDBJ whole genome shotgun (WGS) entry which is preliminary data.</text>
</comment>
<feature type="domain" description="MIR" evidence="4">
    <location>
        <begin position="156"/>
        <end position="216"/>
    </location>
</feature>
<keyword evidence="6" id="KW-1185">Reference proteome</keyword>
<keyword evidence="1" id="KW-0732">Signal</keyword>
<feature type="region of interest" description="Disordered" evidence="3">
    <location>
        <begin position="1"/>
        <end position="29"/>
    </location>
</feature>
<dbReference type="InterPro" id="IPR016093">
    <property type="entry name" value="MIR_motif"/>
</dbReference>
<dbReference type="EMBL" id="RBNI01005408">
    <property type="protein sequence ID" value="RUP46732.1"/>
    <property type="molecule type" value="Genomic_DNA"/>
</dbReference>
<evidence type="ECO:0000256" key="2">
    <source>
        <dbReference type="ARBA" id="ARBA00022737"/>
    </source>
</evidence>
<evidence type="ECO:0000313" key="6">
    <source>
        <dbReference type="Proteomes" id="UP000268093"/>
    </source>
</evidence>
<dbReference type="PROSITE" id="PS50919">
    <property type="entry name" value="MIR"/>
    <property type="match status" value="1"/>
</dbReference>
<reference evidence="5 6" key="1">
    <citation type="journal article" date="2018" name="New Phytol.">
        <title>Phylogenomics of Endogonaceae and evolution of mycorrhizas within Mucoromycota.</title>
        <authorList>
            <person name="Chang Y."/>
            <person name="Desiro A."/>
            <person name="Na H."/>
            <person name="Sandor L."/>
            <person name="Lipzen A."/>
            <person name="Clum A."/>
            <person name="Barry K."/>
            <person name="Grigoriev I.V."/>
            <person name="Martin F.M."/>
            <person name="Stajich J.E."/>
            <person name="Smith M.E."/>
            <person name="Bonito G."/>
            <person name="Spatafora J.W."/>
        </authorList>
    </citation>
    <scope>NUCLEOTIDE SEQUENCE [LARGE SCALE GENOMIC DNA]</scope>
    <source>
        <strain evidence="5 6">GMNB39</strain>
    </source>
</reference>
<evidence type="ECO:0000259" key="4">
    <source>
        <dbReference type="PROSITE" id="PS50919"/>
    </source>
</evidence>
<evidence type="ECO:0000256" key="1">
    <source>
        <dbReference type="ARBA" id="ARBA00022729"/>
    </source>
</evidence>